<dbReference type="InterPro" id="IPR004088">
    <property type="entry name" value="KH_dom_type_1"/>
</dbReference>
<dbReference type="OrthoDB" id="442947at2759"/>
<dbReference type="GO" id="GO:0003723">
    <property type="term" value="F:RNA binding"/>
    <property type="evidence" value="ECO:0007669"/>
    <property type="project" value="UniProtKB-UniRule"/>
</dbReference>
<feature type="domain" description="K Homology" evidence="4">
    <location>
        <begin position="642"/>
        <end position="712"/>
    </location>
</feature>
<evidence type="ECO:0000313" key="6">
    <source>
        <dbReference type="Proteomes" id="UP000326396"/>
    </source>
</evidence>
<dbReference type="InterPro" id="IPR004087">
    <property type="entry name" value="KH_dom"/>
</dbReference>
<dbReference type="SUPFAM" id="SSF54791">
    <property type="entry name" value="Eukaryotic type KH-domain (KH-domain type I)"/>
    <property type="match status" value="5"/>
</dbReference>
<sequence>MAGAPFNSLPIYTAATAPAAPPPPTISKPTTNATVVNCSPNRKKTQQTPLNIPSVSTCFRLLCHTSRIGGVIGKSGSVIKQLQQDTSSKIRVLDAPPGSEYRVISVIADSTVNRTLLFVEESYQETDGYEESDEYTQVSAAQLALVRVYERVLSVAAEADGCFFASEGVVSCRLLANTSVVGFVIGRGGKIVEKIRNDIGCMIRFCNERLPSCAMPADEMIEIEGCILAVKKALIAVAGRIQDCPPSDRSGMTFGEHDNRFYQEPVLPNGHMDHFARPHNGFSPMSPNRYMDHFPPTRPQNGFNPNRHMDHFHPTELENGFNCVLQNRHMDHFPPARTQIQEHSPTSSANYASGGPHFGSLSAETSPSMDFRTSQNQHEVVFRILCSSDCVGGVIGKSGTIVRAIENQTGASIRTAYPLADCNERLITITATESPESQNSPAQNAVILVFSRAVETAYEKGLDSPSSGAPISAKLVIPHCQMGCLLGKGGSIMADMRKVTGSYIKIVNGSNFPGCASETDEVVLMTGEFVNVRDALYSVTGRLRNYIFTNGPKTYGRRNDQPPFEMHASLAANHSNQHASLTQSMEDLSLFNNGDHHPSSFVPCQSQAGAGNSMNGHDVDKGSTSGKCGIELGRGGRSAIITNTTVEILVPENDIGCVLGENGNNLTRLRQISGAKVVVHEPGPGKADYVVVISGTPDQTQSAQSLLQAFILADQH</sequence>
<feature type="domain" description="K Homology" evidence="4">
    <location>
        <begin position="469"/>
        <end position="544"/>
    </location>
</feature>
<proteinExistence type="predicted"/>
<feature type="compositionally biased region" description="Polar residues" evidence="3">
    <location>
        <begin position="362"/>
        <end position="372"/>
    </location>
</feature>
<dbReference type="Gene3D" id="3.30.310.210">
    <property type="match status" value="1"/>
</dbReference>
<evidence type="ECO:0000256" key="3">
    <source>
        <dbReference type="SAM" id="MobiDB-lite"/>
    </source>
</evidence>
<dbReference type="Pfam" id="PF00013">
    <property type="entry name" value="KH_1"/>
    <property type="match status" value="5"/>
</dbReference>
<accession>A0A5N6MZ21</accession>
<feature type="domain" description="K Homology" evidence="4">
    <location>
        <begin position="378"/>
        <end position="451"/>
    </location>
</feature>
<evidence type="ECO:0000259" key="4">
    <source>
        <dbReference type="SMART" id="SM00322"/>
    </source>
</evidence>
<keyword evidence="2" id="KW-0694">RNA-binding</keyword>
<dbReference type="CDD" id="cd22462">
    <property type="entry name" value="KH-I_HEN4_like_rpt5"/>
    <property type="match status" value="1"/>
</dbReference>
<evidence type="ECO:0000256" key="2">
    <source>
        <dbReference type="PROSITE-ProRule" id="PRU00117"/>
    </source>
</evidence>
<evidence type="ECO:0000256" key="1">
    <source>
        <dbReference type="ARBA" id="ARBA00022737"/>
    </source>
</evidence>
<dbReference type="AlphaFoldDB" id="A0A5N6MZ21"/>
<dbReference type="Proteomes" id="UP000326396">
    <property type="component" value="Linkage Group LG4"/>
</dbReference>
<evidence type="ECO:0000313" key="5">
    <source>
        <dbReference type="EMBL" id="KAD4179336.1"/>
    </source>
</evidence>
<protein>
    <recommendedName>
        <fullName evidence="4">K Homology domain-containing protein</fullName>
    </recommendedName>
</protein>
<dbReference type="CDD" id="cd22459">
    <property type="entry name" value="KH-I_PEPPER_rpt1_like"/>
    <property type="match status" value="2"/>
</dbReference>
<dbReference type="Gene3D" id="3.30.1370.10">
    <property type="entry name" value="K Homology domain, type 1"/>
    <property type="match status" value="3"/>
</dbReference>
<keyword evidence="6" id="KW-1185">Reference proteome</keyword>
<comment type="caution">
    <text evidence="5">The sequence shown here is derived from an EMBL/GenBank/DDBJ whole genome shotgun (WGS) entry which is preliminary data.</text>
</comment>
<gene>
    <name evidence="5" type="ORF">E3N88_27927</name>
</gene>
<dbReference type="InterPro" id="IPR036612">
    <property type="entry name" value="KH_dom_type_1_sf"/>
</dbReference>
<dbReference type="PANTHER" id="PTHR10288">
    <property type="entry name" value="KH DOMAIN CONTAINING RNA BINDING PROTEIN"/>
    <property type="match status" value="1"/>
</dbReference>
<organism evidence="5 6">
    <name type="scientific">Mikania micrantha</name>
    <name type="common">bitter vine</name>
    <dbReference type="NCBI Taxonomy" id="192012"/>
    <lineage>
        <taxon>Eukaryota</taxon>
        <taxon>Viridiplantae</taxon>
        <taxon>Streptophyta</taxon>
        <taxon>Embryophyta</taxon>
        <taxon>Tracheophyta</taxon>
        <taxon>Spermatophyta</taxon>
        <taxon>Magnoliopsida</taxon>
        <taxon>eudicotyledons</taxon>
        <taxon>Gunneridae</taxon>
        <taxon>Pentapetalae</taxon>
        <taxon>asterids</taxon>
        <taxon>campanulids</taxon>
        <taxon>Asterales</taxon>
        <taxon>Asteraceae</taxon>
        <taxon>Asteroideae</taxon>
        <taxon>Heliantheae alliance</taxon>
        <taxon>Eupatorieae</taxon>
        <taxon>Mikania</taxon>
    </lineage>
</organism>
<feature type="domain" description="K Homology" evidence="4">
    <location>
        <begin position="168"/>
        <end position="242"/>
    </location>
</feature>
<reference evidence="5 6" key="1">
    <citation type="submission" date="2019-05" db="EMBL/GenBank/DDBJ databases">
        <title>Mikania micrantha, genome provides insights into the molecular mechanism of rapid growth.</title>
        <authorList>
            <person name="Liu B."/>
        </authorList>
    </citation>
    <scope>NUCLEOTIDE SEQUENCE [LARGE SCALE GENOMIC DNA]</scope>
    <source>
        <strain evidence="5">NLD-2019</strain>
        <tissue evidence="5">Leaf</tissue>
    </source>
</reference>
<feature type="compositionally biased region" description="Polar residues" evidence="3">
    <location>
        <begin position="339"/>
        <end position="351"/>
    </location>
</feature>
<dbReference type="EMBL" id="SZYD01000014">
    <property type="protein sequence ID" value="KAD4179336.1"/>
    <property type="molecule type" value="Genomic_DNA"/>
</dbReference>
<dbReference type="SMART" id="SM00322">
    <property type="entry name" value="KH"/>
    <property type="match status" value="5"/>
</dbReference>
<feature type="region of interest" description="Disordered" evidence="3">
    <location>
        <begin position="339"/>
        <end position="372"/>
    </location>
</feature>
<dbReference type="PROSITE" id="PS50084">
    <property type="entry name" value="KH_TYPE_1"/>
    <property type="match status" value="5"/>
</dbReference>
<name>A0A5N6MZ21_9ASTR</name>
<keyword evidence="1" id="KW-0677">Repeat</keyword>
<feature type="domain" description="K Homology" evidence="4">
    <location>
        <begin position="55"/>
        <end position="112"/>
    </location>
</feature>